<evidence type="ECO:0000259" key="4">
    <source>
        <dbReference type="Pfam" id="PF01494"/>
    </source>
</evidence>
<dbReference type="PANTHER" id="PTHR46720">
    <property type="entry name" value="HYDROXYLASE, PUTATIVE (AFU_ORTHOLOGUE AFUA_3G01460)-RELATED"/>
    <property type="match status" value="1"/>
</dbReference>
<protein>
    <submittedName>
        <fullName evidence="5">Salicylate hydroxylase</fullName>
    </submittedName>
</protein>
<sequence length="436" mass="48364">MGFTNARIAIIGGGLGGMAFANAAVHVGLTNIDVYESAPQFTEVGAGVNITRNANRILDAYGLKQAMLWKSSRDPPCYMEYRHQKTGEVMGQIDEFGQPSSRQIHRAHLLDVLKERLPSSILHTGKRLRSIEYTGSEYILSFEDGSVSTATIIIGCDGIKSVVRQHLGIGDSPNYSGQVVYRGYVRYEDLSPEVAAVYRKTVIFRGHRKHILTLPIGNDESRTSRIGVIGFASEPLSEWKSESWMATAPIDSLHEHVRDWASPIQELIQGLRKNHTDGRMLKQALYVRDPVDKWFHVEESNPAHGIVLVGDSVHSTLPHQGQGTCMAIESGIALATILRNWGSDDLASSFQLYKDIRKPRTDKVTQTSYEAGLLASADLPESFTETFRPELLKERMRWIMEGDVLAEVYRRGAPFFAKQQAAPAVGEAKVQVQASL</sequence>
<dbReference type="InterPro" id="IPR002938">
    <property type="entry name" value="FAD-bd"/>
</dbReference>
<dbReference type="AlphaFoldDB" id="A0A0N1HHN5"/>
<dbReference type="OrthoDB" id="5428495at2759"/>
<dbReference type="PANTHER" id="PTHR46720:SF3">
    <property type="entry name" value="FAD-BINDING DOMAIN-CONTAINING PROTEIN-RELATED"/>
    <property type="match status" value="1"/>
</dbReference>
<dbReference type="Pfam" id="PF01494">
    <property type="entry name" value="FAD_binding_3"/>
    <property type="match status" value="1"/>
</dbReference>
<organism evidence="5 6">
    <name type="scientific">Cyphellophora attinorum</name>
    <dbReference type="NCBI Taxonomy" id="1664694"/>
    <lineage>
        <taxon>Eukaryota</taxon>
        <taxon>Fungi</taxon>
        <taxon>Dikarya</taxon>
        <taxon>Ascomycota</taxon>
        <taxon>Pezizomycotina</taxon>
        <taxon>Eurotiomycetes</taxon>
        <taxon>Chaetothyriomycetidae</taxon>
        <taxon>Chaetothyriales</taxon>
        <taxon>Cyphellophoraceae</taxon>
        <taxon>Cyphellophora</taxon>
    </lineage>
</organism>
<dbReference type="STRING" id="1664694.A0A0N1HHN5"/>
<dbReference type="GO" id="GO:0044550">
    <property type="term" value="P:secondary metabolite biosynthetic process"/>
    <property type="evidence" value="ECO:0007669"/>
    <property type="project" value="TreeGrafter"/>
</dbReference>
<reference evidence="5 6" key="1">
    <citation type="submission" date="2015-06" db="EMBL/GenBank/DDBJ databases">
        <title>Draft genome of the ant-associated black yeast Phialophora attae CBS 131958.</title>
        <authorList>
            <person name="Moreno L.F."/>
            <person name="Stielow B.J."/>
            <person name="de Hoog S."/>
            <person name="Vicente V.A."/>
            <person name="Weiss V.A."/>
            <person name="de Vries M."/>
            <person name="Cruz L.M."/>
            <person name="Souza E.M."/>
        </authorList>
    </citation>
    <scope>NUCLEOTIDE SEQUENCE [LARGE SCALE GENOMIC DNA]</scope>
    <source>
        <strain evidence="5 6">CBS 131958</strain>
    </source>
</reference>
<dbReference type="InterPro" id="IPR051104">
    <property type="entry name" value="FAD_monoxygenase"/>
</dbReference>
<dbReference type="SUPFAM" id="SSF54373">
    <property type="entry name" value="FAD-linked reductases, C-terminal domain"/>
    <property type="match status" value="1"/>
</dbReference>
<accession>A0A0N1HHN5</accession>
<name>A0A0N1HHN5_9EURO</name>
<dbReference type="PRINTS" id="PR00420">
    <property type="entry name" value="RNGMNOXGNASE"/>
</dbReference>
<dbReference type="EMBL" id="LFJN01000041">
    <property type="protein sequence ID" value="KPI35356.1"/>
    <property type="molecule type" value="Genomic_DNA"/>
</dbReference>
<evidence type="ECO:0000313" key="6">
    <source>
        <dbReference type="Proteomes" id="UP000038010"/>
    </source>
</evidence>
<comment type="caution">
    <text evidence="5">The sequence shown here is derived from an EMBL/GenBank/DDBJ whole genome shotgun (WGS) entry which is preliminary data.</text>
</comment>
<evidence type="ECO:0000256" key="1">
    <source>
        <dbReference type="ARBA" id="ARBA00022630"/>
    </source>
</evidence>
<keyword evidence="1" id="KW-0285">Flavoprotein</keyword>
<dbReference type="GO" id="GO:0071949">
    <property type="term" value="F:FAD binding"/>
    <property type="evidence" value="ECO:0007669"/>
    <property type="project" value="InterPro"/>
</dbReference>
<dbReference type="Gene3D" id="3.50.50.60">
    <property type="entry name" value="FAD/NAD(P)-binding domain"/>
    <property type="match status" value="1"/>
</dbReference>
<dbReference type="GO" id="GO:0016491">
    <property type="term" value="F:oxidoreductase activity"/>
    <property type="evidence" value="ECO:0007669"/>
    <property type="project" value="UniProtKB-KW"/>
</dbReference>
<proteinExistence type="predicted"/>
<dbReference type="RefSeq" id="XP_017995319.1">
    <property type="nucleotide sequence ID" value="XM_018150477.1"/>
</dbReference>
<dbReference type="GeneID" id="28742357"/>
<dbReference type="SUPFAM" id="SSF51905">
    <property type="entry name" value="FAD/NAD(P)-binding domain"/>
    <property type="match status" value="1"/>
</dbReference>
<evidence type="ECO:0000256" key="2">
    <source>
        <dbReference type="ARBA" id="ARBA00022827"/>
    </source>
</evidence>
<keyword evidence="3" id="KW-0560">Oxidoreductase</keyword>
<dbReference type="VEuPathDB" id="FungiDB:AB675_9901"/>
<gene>
    <name evidence="5" type="ORF">AB675_9901</name>
</gene>
<feature type="domain" description="FAD-binding" evidence="4">
    <location>
        <begin position="7"/>
        <end position="367"/>
    </location>
</feature>
<keyword evidence="6" id="KW-1185">Reference proteome</keyword>
<keyword evidence="2" id="KW-0274">FAD</keyword>
<dbReference type="Proteomes" id="UP000038010">
    <property type="component" value="Unassembled WGS sequence"/>
</dbReference>
<evidence type="ECO:0000313" key="5">
    <source>
        <dbReference type="EMBL" id="KPI35356.1"/>
    </source>
</evidence>
<dbReference type="InterPro" id="IPR036188">
    <property type="entry name" value="FAD/NAD-bd_sf"/>
</dbReference>
<evidence type="ECO:0000256" key="3">
    <source>
        <dbReference type="ARBA" id="ARBA00023002"/>
    </source>
</evidence>